<organism evidence="11 12">
    <name type="scientific">Ceutorhynchus assimilis</name>
    <name type="common">cabbage seed weevil</name>
    <dbReference type="NCBI Taxonomy" id="467358"/>
    <lineage>
        <taxon>Eukaryota</taxon>
        <taxon>Metazoa</taxon>
        <taxon>Ecdysozoa</taxon>
        <taxon>Arthropoda</taxon>
        <taxon>Hexapoda</taxon>
        <taxon>Insecta</taxon>
        <taxon>Pterygota</taxon>
        <taxon>Neoptera</taxon>
        <taxon>Endopterygota</taxon>
        <taxon>Coleoptera</taxon>
        <taxon>Polyphaga</taxon>
        <taxon>Cucujiformia</taxon>
        <taxon>Curculionidae</taxon>
        <taxon>Ceutorhynchinae</taxon>
        <taxon>Ceutorhynchus</taxon>
    </lineage>
</organism>
<evidence type="ECO:0000256" key="9">
    <source>
        <dbReference type="ARBA" id="ARBA00035130"/>
    </source>
</evidence>
<dbReference type="OrthoDB" id="21463at2759"/>
<dbReference type="Gene3D" id="4.10.640.10">
    <property type="entry name" value="Ribosomal protein S18"/>
    <property type="match status" value="1"/>
</dbReference>
<dbReference type="GO" id="GO:0032543">
    <property type="term" value="P:mitochondrial translation"/>
    <property type="evidence" value="ECO:0007669"/>
    <property type="project" value="InterPro"/>
</dbReference>
<dbReference type="PANTHER" id="PTHR13329:SF2">
    <property type="entry name" value="SMALL RIBOSOMAL SUBUNIT PROTEIN MS40"/>
    <property type="match status" value="1"/>
</dbReference>
<keyword evidence="12" id="KW-1185">Reference proteome</keyword>
<keyword evidence="3" id="KW-0597">Phosphoprotein</keyword>
<proteinExistence type="inferred from homology"/>
<comment type="similarity">
    <text evidence="2">Belongs to the bacterial ribosomal protein bS18 family. Mitochondrion-specific ribosomal protein mS40 subfamily.</text>
</comment>
<protein>
    <recommendedName>
        <fullName evidence="9">Small ribosomal subunit protein mS40</fullName>
    </recommendedName>
    <alternativeName>
        <fullName evidence="8">28S ribosomal protein S18-2, mitochondrial</fullName>
    </alternativeName>
    <alternativeName>
        <fullName evidence="10">28S ribosomal protein S18b, mitochondrial</fullName>
    </alternativeName>
</protein>
<dbReference type="FunFam" id="4.10.640.10:FF:000008">
    <property type="entry name" value="28S ribosomal protein S18b, mitochondrial"/>
    <property type="match status" value="1"/>
</dbReference>
<dbReference type="InterPro" id="IPR040054">
    <property type="entry name" value="MRPS18B"/>
</dbReference>
<evidence type="ECO:0000256" key="3">
    <source>
        <dbReference type="ARBA" id="ARBA00022553"/>
    </source>
</evidence>
<evidence type="ECO:0000256" key="7">
    <source>
        <dbReference type="ARBA" id="ARBA00023274"/>
    </source>
</evidence>
<dbReference type="PRINTS" id="PR00974">
    <property type="entry name" value="RIBOSOMALS18"/>
</dbReference>
<dbReference type="PANTHER" id="PTHR13329">
    <property type="entry name" value="MITOCHONDRIAL RIBOSOMAL PROTEIN S18B"/>
    <property type="match status" value="1"/>
</dbReference>
<evidence type="ECO:0000256" key="8">
    <source>
        <dbReference type="ARBA" id="ARBA00032055"/>
    </source>
</evidence>
<keyword evidence="7" id="KW-0687">Ribonucleoprotein</keyword>
<evidence type="ECO:0000256" key="5">
    <source>
        <dbReference type="ARBA" id="ARBA00022980"/>
    </source>
</evidence>
<sequence length="188" mass="21841">MFPRAVSSFSFRTVFANIIGKRELATTPIKFQQQNPADLPKVEMREITKDRTEKVPVETSIRYLKSPAYQQTYGNEAVWVPYKRNHKGAIPPRRTRRTCIRNDHIATGNPCPICRDEYLVLHEQNVDLLKQFISEETGAVFGFSKTGLCRKKQLELEVAIKRAQDQGLLTFDVPFRKYDYSQYIPKKQ</sequence>
<dbReference type="GO" id="GO:0005763">
    <property type="term" value="C:mitochondrial small ribosomal subunit"/>
    <property type="evidence" value="ECO:0007669"/>
    <property type="project" value="UniProtKB-ARBA"/>
</dbReference>
<evidence type="ECO:0000256" key="10">
    <source>
        <dbReference type="ARBA" id="ARBA00035515"/>
    </source>
</evidence>
<dbReference type="Pfam" id="PF01084">
    <property type="entry name" value="Ribosomal_S18"/>
    <property type="match status" value="1"/>
</dbReference>
<evidence type="ECO:0000313" key="12">
    <source>
        <dbReference type="Proteomes" id="UP001152799"/>
    </source>
</evidence>
<name>A0A9N9MX30_9CUCU</name>
<keyword evidence="6" id="KW-0496">Mitochondrion</keyword>
<keyword evidence="5" id="KW-0689">Ribosomal protein</keyword>
<dbReference type="EMBL" id="OU892283">
    <property type="protein sequence ID" value="CAG9771744.1"/>
    <property type="molecule type" value="Genomic_DNA"/>
</dbReference>
<accession>A0A9N9MX30</accession>
<evidence type="ECO:0000256" key="6">
    <source>
        <dbReference type="ARBA" id="ARBA00023128"/>
    </source>
</evidence>
<gene>
    <name evidence="11" type="ORF">CEUTPL_LOCUS12169</name>
</gene>
<dbReference type="GO" id="GO:0003735">
    <property type="term" value="F:structural constituent of ribosome"/>
    <property type="evidence" value="ECO:0007669"/>
    <property type="project" value="InterPro"/>
</dbReference>
<evidence type="ECO:0000256" key="4">
    <source>
        <dbReference type="ARBA" id="ARBA00022946"/>
    </source>
</evidence>
<dbReference type="AlphaFoldDB" id="A0A9N9MX30"/>
<dbReference type="Proteomes" id="UP001152799">
    <property type="component" value="Chromosome 7"/>
</dbReference>
<evidence type="ECO:0000313" key="11">
    <source>
        <dbReference type="EMBL" id="CAG9771744.1"/>
    </source>
</evidence>
<evidence type="ECO:0000256" key="2">
    <source>
        <dbReference type="ARBA" id="ARBA00006136"/>
    </source>
</evidence>
<dbReference type="InterPro" id="IPR001648">
    <property type="entry name" value="Ribosomal_bS18"/>
</dbReference>
<dbReference type="SUPFAM" id="SSF46911">
    <property type="entry name" value="Ribosomal protein S18"/>
    <property type="match status" value="1"/>
</dbReference>
<dbReference type="InterPro" id="IPR036870">
    <property type="entry name" value="Ribosomal_bS18_sf"/>
</dbReference>
<reference evidence="11" key="1">
    <citation type="submission" date="2022-01" db="EMBL/GenBank/DDBJ databases">
        <authorList>
            <person name="King R."/>
        </authorList>
    </citation>
    <scope>NUCLEOTIDE SEQUENCE</scope>
</reference>
<comment type="subcellular location">
    <subcellularLocation>
        <location evidence="1">Mitochondrion</location>
    </subcellularLocation>
</comment>
<keyword evidence="4" id="KW-0809">Transit peptide</keyword>
<evidence type="ECO:0000256" key="1">
    <source>
        <dbReference type="ARBA" id="ARBA00004173"/>
    </source>
</evidence>